<dbReference type="Proteomes" id="UP001515480">
    <property type="component" value="Unassembled WGS sequence"/>
</dbReference>
<organism evidence="2 3">
    <name type="scientific">Prymnesium parvum</name>
    <name type="common">Toxic golden alga</name>
    <dbReference type="NCBI Taxonomy" id="97485"/>
    <lineage>
        <taxon>Eukaryota</taxon>
        <taxon>Haptista</taxon>
        <taxon>Haptophyta</taxon>
        <taxon>Prymnesiophyceae</taxon>
        <taxon>Prymnesiales</taxon>
        <taxon>Prymnesiaceae</taxon>
        <taxon>Prymnesium</taxon>
    </lineage>
</organism>
<evidence type="ECO:0000313" key="2">
    <source>
        <dbReference type="EMBL" id="KAL1495244.1"/>
    </source>
</evidence>
<gene>
    <name evidence="2" type="ORF">AB1Y20_017105</name>
</gene>
<evidence type="ECO:0000256" key="1">
    <source>
        <dbReference type="SAM" id="MobiDB-lite"/>
    </source>
</evidence>
<proteinExistence type="predicted"/>
<dbReference type="AlphaFoldDB" id="A0AB34ICD7"/>
<dbReference type="EMBL" id="JBGBPQ010000033">
    <property type="protein sequence ID" value="KAL1495244.1"/>
    <property type="molecule type" value="Genomic_DNA"/>
</dbReference>
<protein>
    <submittedName>
        <fullName evidence="2">Uncharacterized protein</fullName>
    </submittedName>
</protein>
<evidence type="ECO:0000313" key="3">
    <source>
        <dbReference type="Proteomes" id="UP001515480"/>
    </source>
</evidence>
<reference evidence="2 3" key="1">
    <citation type="journal article" date="2024" name="Science">
        <title>Giant polyketide synthase enzymes in the biosynthesis of giant marine polyether toxins.</title>
        <authorList>
            <person name="Fallon T.R."/>
            <person name="Shende V.V."/>
            <person name="Wierzbicki I.H."/>
            <person name="Pendleton A.L."/>
            <person name="Watervoot N.F."/>
            <person name="Auber R.P."/>
            <person name="Gonzalez D.J."/>
            <person name="Wisecaver J.H."/>
            <person name="Moore B.S."/>
        </authorList>
    </citation>
    <scope>NUCLEOTIDE SEQUENCE [LARGE SCALE GENOMIC DNA]</scope>
    <source>
        <strain evidence="2 3">12B1</strain>
    </source>
</reference>
<comment type="caution">
    <text evidence="2">The sequence shown here is derived from an EMBL/GenBank/DDBJ whole genome shotgun (WGS) entry which is preliminary data.</text>
</comment>
<name>A0AB34ICD7_PRYPA</name>
<sequence>MAADASHAAVAAQLHQQLQLLKRAREPGGKGAAAAALAAIVELLHRPALHGAAELRFSSDRGEARVVRLGAVLRGVVQFVWLDGKPPARAHVEKLSGVVRRCAASEAVAADAGEELLRRVAFWLDRASPRLLGELLDLLIGWISGEDEGDGANQQSAPPPLSGQALRPYAQILHHLVLHWKRDMEVEEEFGGEMIDGPLGRLLNFFKHVAKHELPAHIILSLWRTLVHCLLVHGINQLEDVAHFGLDRLPGGLHPLPPPRLRRQFDRSSRAVQRGAGALVALRAAQERSLQARRRATPGAAPLPPPSPAFPSLSFCLAVSQRVDADPAVWHARSLLQLIVEAELLLPADASPDAADASPRGPAAAKRQRMSAAVALRAQLPDLLRAAAPDDQPRYLLLLGALCERAPLSLPAAAILPLAELLLSLLPSDASACGWESLALLPWCLAGLAAAAAPRPALAGGGVWEAAYFKLLALLSRHAALPFLPPRAAFVEHAARAAAALLSTRRLRPAALRRALRSFHTCALFAAREHTQSFDGAEAETDAPRRRLLAWLLQLLYAQPAEHTWPAASPRGCLLHSQAAAAADEPLRLLCRVVSRPAADAAAAPRRDGATEAPRLDGSSLPADYEEAPSVAGLPDEMLRLELAAEQIDQLVPLRRRPALPFDSDCPRPRVVSMPLLLAASSRLAASHASLAESPPAPPRLAAAAALTLATWQAALLSLRGAPAAPASATDALCNSLRLAAKLARPVLAAAWGVAEAAALRGALAALAALCDDAAAEWAAPLRAGPDAWRMQLLAPLEPLLKRTLGAPRRLQRTVPPPPHDE</sequence>
<feature type="region of interest" description="Disordered" evidence="1">
    <location>
        <begin position="601"/>
        <end position="628"/>
    </location>
</feature>
<accession>A0AB34ICD7</accession>
<keyword evidence="3" id="KW-1185">Reference proteome</keyword>